<dbReference type="Pfam" id="PF00381">
    <property type="entry name" value="PTS-HPr"/>
    <property type="match status" value="1"/>
</dbReference>
<sequence length="89" mass="9182">MAGPVTVEIRNRRGLHARASARFVTMASGYDAVVTVIKDGHSVTGTSIMGLMMLAAAPGDHVEVSAEGTQADEALAALVGLIEAKFGEE</sequence>
<protein>
    <submittedName>
        <fullName evidence="6">HPr family phosphocarrier protein</fullName>
    </submittedName>
</protein>
<dbReference type="InterPro" id="IPR000032">
    <property type="entry name" value="HPr-like"/>
</dbReference>
<dbReference type="PANTHER" id="PTHR33705">
    <property type="entry name" value="PHOSPHOCARRIER PROTEIN HPR"/>
    <property type="match status" value="1"/>
</dbReference>
<dbReference type="PRINTS" id="PR00107">
    <property type="entry name" value="PHOSPHOCPHPR"/>
</dbReference>
<dbReference type="CDD" id="cd00367">
    <property type="entry name" value="PTS-HPr_like"/>
    <property type="match status" value="1"/>
</dbReference>
<keyword evidence="3" id="KW-0963">Cytoplasm</keyword>
<dbReference type="GO" id="GO:0009401">
    <property type="term" value="P:phosphoenolpyruvate-dependent sugar phosphotransferase system"/>
    <property type="evidence" value="ECO:0007669"/>
    <property type="project" value="UniProtKB-KW"/>
</dbReference>
<keyword evidence="7" id="KW-1185">Reference proteome</keyword>
<proteinExistence type="inferred from homology"/>
<dbReference type="InterPro" id="IPR050399">
    <property type="entry name" value="HPr"/>
</dbReference>
<dbReference type="AlphaFoldDB" id="A0A4Y9EN81"/>
<dbReference type="RefSeq" id="WP_135246094.1">
    <property type="nucleotide sequence ID" value="NZ_SIHO01000002.1"/>
</dbReference>
<name>A0A4Y9EN81_9SPHN</name>
<dbReference type="EMBL" id="SIHO01000002">
    <property type="protein sequence ID" value="TFU03502.1"/>
    <property type="molecule type" value="Genomic_DNA"/>
</dbReference>
<gene>
    <name evidence="6" type="ORF">EUV02_10080</name>
</gene>
<dbReference type="SUPFAM" id="SSF55594">
    <property type="entry name" value="HPr-like"/>
    <property type="match status" value="1"/>
</dbReference>
<dbReference type="PROSITE" id="PS51350">
    <property type="entry name" value="PTS_HPR_DOM"/>
    <property type="match status" value="1"/>
</dbReference>
<dbReference type="OrthoDB" id="9798965at2"/>
<dbReference type="Proteomes" id="UP000297737">
    <property type="component" value="Unassembled WGS sequence"/>
</dbReference>
<dbReference type="PANTHER" id="PTHR33705:SF2">
    <property type="entry name" value="PHOSPHOCARRIER PROTEIN NPR"/>
    <property type="match status" value="1"/>
</dbReference>
<comment type="subcellular location">
    <subcellularLocation>
        <location evidence="1">Cytoplasm</location>
    </subcellularLocation>
</comment>
<evidence type="ECO:0000313" key="6">
    <source>
        <dbReference type="EMBL" id="TFU03502.1"/>
    </source>
</evidence>
<accession>A0A4Y9EN81</accession>
<evidence type="ECO:0000256" key="3">
    <source>
        <dbReference type="ARBA" id="ARBA00022490"/>
    </source>
</evidence>
<evidence type="ECO:0000256" key="1">
    <source>
        <dbReference type="ARBA" id="ARBA00004496"/>
    </source>
</evidence>
<dbReference type="InterPro" id="IPR035895">
    <property type="entry name" value="HPr-like_sf"/>
</dbReference>
<keyword evidence="4" id="KW-0598">Phosphotransferase system</keyword>
<dbReference type="PROSITE" id="PS00369">
    <property type="entry name" value="PTS_HPR_HIS"/>
    <property type="match status" value="1"/>
</dbReference>
<evidence type="ECO:0000259" key="5">
    <source>
        <dbReference type="PROSITE" id="PS51350"/>
    </source>
</evidence>
<dbReference type="GO" id="GO:0005737">
    <property type="term" value="C:cytoplasm"/>
    <property type="evidence" value="ECO:0007669"/>
    <property type="project" value="UniProtKB-SubCell"/>
</dbReference>
<feature type="domain" description="HPr" evidence="5">
    <location>
        <begin position="2"/>
        <end position="89"/>
    </location>
</feature>
<dbReference type="NCBIfam" id="TIGR01003">
    <property type="entry name" value="PTS_HPr_family"/>
    <property type="match status" value="1"/>
</dbReference>
<evidence type="ECO:0000256" key="2">
    <source>
        <dbReference type="ARBA" id="ARBA00010736"/>
    </source>
</evidence>
<comment type="caution">
    <text evidence="6">The sequence shown here is derived from an EMBL/GenBank/DDBJ whole genome shotgun (WGS) entry which is preliminary data.</text>
</comment>
<reference evidence="6 7" key="1">
    <citation type="submission" date="2019-02" db="EMBL/GenBank/DDBJ databases">
        <title>Polymorphobacter sp. isolated from the lake at the Tibet of China.</title>
        <authorList>
            <person name="Li A."/>
        </authorList>
    </citation>
    <scope>NUCLEOTIDE SEQUENCE [LARGE SCALE GENOMIC DNA]</scope>
    <source>
        <strain evidence="6 7">DJ1R-1</strain>
    </source>
</reference>
<evidence type="ECO:0000313" key="7">
    <source>
        <dbReference type="Proteomes" id="UP000297737"/>
    </source>
</evidence>
<dbReference type="Gene3D" id="3.30.1340.10">
    <property type="entry name" value="HPr-like"/>
    <property type="match status" value="1"/>
</dbReference>
<dbReference type="InterPro" id="IPR001020">
    <property type="entry name" value="PTS_HPr_His_P_site"/>
</dbReference>
<organism evidence="6 7">
    <name type="scientific">Glacieibacterium arshaanense</name>
    <dbReference type="NCBI Taxonomy" id="2511025"/>
    <lineage>
        <taxon>Bacteria</taxon>
        <taxon>Pseudomonadati</taxon>
        <taxon>Pseudomonadota</taxon>
        <taxon>Alphaproteobacteria</taxon>
        <taxon>Sphingomonadales</taxon>
        <taxon>Sphingosinicellaceae</taxon>
        <taxon>Glacieibacterium</taxon>
    </lineage>
</organism>
<evidence type="ECO:0000256" key="4">
    <source>
        <dbReference type="ARBA" id="ARBA00022683"/>
    </source>
</evidence>
<comment type="similarity">
    <text evidence="2">Belongs to the HPr family.</text>
</comment>